<dbReference type="InterPro" id="IPR050319">
    <property type="entry name" value="ABC_transp_ATP-bind"/>
</dbReference>
<keyword evidence="8" id="KW-1185">Reference proteome</keyword>
<evidence type="ECO:0000313" key="8">
    <source>
        <dbReference type="Proteomes" id="UP001595976"/>
    </source>
</evidence>
<evidence type="ECO:0000256" key="2">
    <source>
        <dbReference type="ARBA" id="ARBA00005417"/>
    </source>
</evidence>
<name>A0ABW0F3S5_9HYPH</name>
<dbReference type="PANTHER" id="PTHR43776">
    <property type="entry name" value="TRANSPORT ATP-BINDING PROTEIN"/>
    <property type="match status" value="1"/>
</dbReference>
<dbReference type="Gene3D" id="3.40.50.300">
    <property type="entry name" value="P-loop containing nucleotide triphosphate hydrolases"/>
    <property type="match status" value="1"/>
</dbReference>
<evidence type="ECO:0000256" key="4">
    <source>
        <dbReference type="ARBA" id="ARBA00022741"/>
    </source>
</evidence>
<keyword evidence="3" id="KW-0813">Transport</keyword>
<dbReference type="Pfam" id="PF00005">
    <property type="entry name" value="ABC_tran"/>
    <property type="match status" value="1"/>
</dbReference>
<dbReference type="GO" id="GO:0005524">
    <property type="term" value="F:ATP binding"/>
    <property type="evidence" value="ECO:0007669"/>
    <property type="project" value="UniProtKB-KW"/>
</dbReference>
<dbReference type="CDD" id="cd03257">
    <property type="entry name" value="ABC_NikE_OppD_transporters"/>
    <property type="match status" value="1"/>
</dbReference>
<comment type="similarity">
    <text evidence="2">Belongs to the ABC transporter superfamily.</text>
</comment>
<dbReference type="SMART" id="SM00382">
    <property type="entry name" value="AAA"/>
    <property type="match status" value="1"/>
</dbReference>
<dbReference type="InterPro" id="IPR013563">
    <property type="entry name" value="Oligopep_ABC_C"/>
</dbReference>
<dbReference type="InterPro" id="IPR027417">
    <property type="entry name" value="P-loop_NTPase"/>
</dbReference>
<accession>A0ABW0F3S5</accession>
<evidence type="ECO:0000256" key="5">
    <source>
        <dbReference type="ARBA" id="ARBA00022840"/>
    </source>
</evidence>
<feature type="domain" description="ABC transporter" evidence="6">
    <location>
        <begin position="27"/>
        <end position="265"/>
    </location>
</feature>
<dbReference type="InterPro" id="IPR017871">
    <property type="entry name" value="ABC_transporter-like_CS"/>
</dbReference>
<keyword evidence="4" id="KW-0547">Nucleotide-binding</keyword>
<dbReference type="Pfam" id="PF08352">
    <property type="entry name" value="oligo_HPY"/>
    <property type="match status" value="1"/>
</dbReference>
<evidence type="ECO:0000313" key="7">
    <source>
        <dbReference type="EMBL" id="MFC5293194.1"/>
    </source>
</evidence>
<dbReference type="PANTHER" id="PTHR43776:SF7">
    <property type="entry name" value="D,D-DIPEPTIDE TRANSPORT ATP-BINDING PROTEIN DDPF-RELATED"/>
    <property type="match status" value="1"/>
</dbReference>
<dbReference type="InterPro" id="IPR003593">
    <property type="entry name" value="AAA+_ATPase"/>
</dbReference>
<protein>
    <submittedName>
        <fullName evidence="7">ABC transporter ATP-binding protein</fullName>
    </submittedName>
</protein>
<sequence>MKQMVSAVPAEAKGVLEARDVSLSFKLRGNSVRPWGPRRQVQALAGVSLSVRRGEMLGIAGESGCGKSTLARLLLKLIQANEGSVLLDGQPLDWYPLLELRERVQMVFQDPFTSLNPRRRVGDIIADSLIVHGKGAPAERRGRVIAMLERVGLGAHHYDRFPHEFSGGQRQRIAIARALIIRPEFLILDEPTSALDVSVQARVVELIQELRRELDLGCIFITHDLNLLGFLSDRLAVMYLGRVVETGPTSEIFSNPKHPYTRALLAATPSPDPQRRVQRIDLEGEIPSSVNVPTGCPFHTRCPEKIGTICETVRPALARRGDTQVSCHLYGNQEHARATDAVGVSS</sequence>
<evidence type="ECO:0000256" key="1">
    <source>
        <dbReference type="ARBA" id="ARBA00004417"/>
    </source>
</evidence>
<dbReference type="InterPro" id="IPR003439">
    <property type="entry name" value="ABC_transporter-like_ATP-bd"/>
</dbReference>
<dbReference type="PROSITE" id="PS00211">
    <property type="entry name" value="ABC_TRANSPORTER_1"/>
    <property type="match status" value="1"/>
</dbReference>
<dbReference type="PROSITE" id="PS50893">
    <property type="entry name" value="ABC_TRANSPORTER_2"/>
    <property type="match status" value="1"/>
</dbReference>
<keyword evidence="5 7" id="KW-0067">ATP-binding</keyword>
<dbReference type="RefSeq" id="WP_260348959.1">
    <property type="nucleotide sequence ID" value="NZ_JAOAOS010000006.1"/>
</dbReference>
<dbReference type="EMBL" id="JBHSLI010000003">
    <property type="protein sequence ID" value="MFC5293194.1"/>
    <property type="molecule type" value="Genomic_DNA"/>
</dbReference>
<dbReference type="SUPFAM" id="SSF52540">
    <property type="entry name" value="P-loop containing nucleoside triphosphate hydrolases"/>
    <property type="match status" value="1"/>
</dbReference>
<comment type="subcellular location">
    <subcellularLocation>
        <location evidence="1">Cell inner membrane</location>
        <topology evidence="1">Peripheral membrane protein</topology>
    </subcellularLocation>
</comment>
<reference evidence="8" key="1">
    <citation type="journal article" date="2019" name="Int. J. Syst. Evol. Microbiol.">
        <title>The Global Catalogue of Microorganisms (GCM) 10K type strain sequencing project: providing services to taxonomists for standard genome sequencing and annotation.</title>
        <authorList>
            <consortium name="The Broad Institute Genomics Platform"/>
            <consortium name="The Broad Institute Genome Sequencing Center for Infectious Disease"/>
            <person name="Wu L."/>
            <person name="Ma J."/>
        </authorList>
    </citation>
    <scope>NUCLEOTIDE SEQUENCE [LARGE SCALE GENOMIC DNA]</scope>
    <source>
        <strain evidence="8">CGMCC 1.15643</strain>
    </source>
</reference>
<proteinExistence type="inferred from homology"/>
<evidence type="ECO:0000256" key="3">
    <source>
        <dbReference type="ARBA" id="ARBA00022448"/>
    </source>
</evidence>
<evidence type="ECO:0000259" key="6">
    <source>
        <dbReference type="PROSITE" id="PS50893"/>
    </source>
</evidence>
<gene>
    <name evidence="7" type="ORF">ACFPK2_09355</name>
</gene>
<organism evidence="7 8">
    <name type="scientific">Bosea minatitlanensis</name>
    <dbReference type="NCBI Taxonomy" id="128782"/>
    <lineage>
        <taxon>Bacteria</taxon>
        <taxon>Pseudomonadati</taxon>
        <taxon>Pseudomonadota</taxon>
        <taxon>Alphaproteobacteria</taxon>
        <taxon>Hyphomicrobiales</taxon>
        <taxon>Boseaceae</taxon>
        <taxon>Bosea</taxon>
    </lineage>
</organism>
<comment type="caution">
    <text evidence="7">The sequence shown here is derived from an EMBL/GenBank/DDBJ whole genome shotgun (WGS) entry which is preliminary data.</text>
</comment>
<dbReference type="NCBIfam" id="TIGR01727">
    <property type="entry name" value="oligo_HPY"/>
    <property type="match status" value="1"/>
</dbReference>
<dbReference type="Proteomes" id="UP001595976">
    <property type="component" value="Unassembled WGS sequence"/>
</dbReference>